<accession>A0ABP0U294</accession>
<name>A0ABP0U294_9BRYO</name>
<dbReference type="SUPFAM" id="SSF55008">
    <property type="entry name" value="HMA, heavy metal-associated domain"/>
    <property type="match status" value="1"/>
</dbReference>
<evidence type="ECO:0008006" key="3">
    <source>
        <dbReference type="Google" id="ProtNLM"/>
    </source>
</evidence>
<evidence type="ECO:0000313" key="1">
    <source>
        <dbReference type="EMBL" id="CAK9210667.1"/>
    </source>
</evidence>
<dbReference type="CDD" id="cd00371">
    <property type="entry name" value="HMA"/>
    <property type="match status" value="1"/>
</dbReference>
<protein>
    <recommendedName>
        <fullName evidence="3">HMA domain-containing protein</fullName>
    </recommendedName>
</protein>
<organism evidence="1 2">
    <name type="scientific">Sphagnum troendelagicum</name>
    <dbReference type="NCBI Taxonomy" id="128251"/>
    <lineage>
        <taxon>Eukaryota</taxon>
        <taxon>Viridiplantae</taxon>
        <taxon>Streptophyta</taxon>
        <taxon>Embryophyta</taxon>
        <taxon>Bryophyta</taxon>
        <taxon>Sphagnophytina</taxon>
        <taxon>Sphagnopsida</taxon>
        <taxon>Sphagnales</taxon>
        <taxon>Sphagnaceae</taxon>
        <taxon>Sphagnum</taxon>
    </lineage>
</organism>
<dbReference type="InterPro" id="IPR036163">
    <property type="entry name" value="HMA_dom_sf"/>
</dbReference>
<dbReference type="EMBL" id="OZ019910">
    <property type="protein sequence ID" value="CAK9210667.1"/>
    <property type="molecule type" value="Genomic_DNA"/>
</dbReference>
<dbReference type="Gene3D" id="3.30.70.100">
    <property type="match status" value="1"/>
</dbReference>
<dbReference type="Proteomes" id="UP001497512">
    <property type="component" value="Chromosome 18"/>
</dbReference>
<gene>
    <name evidence="1" type="ORF">CSSPTR1EN2_LOCUS10274</name>
</gene>
<keyword evidence="2" id="KW-1185">Reference proteome</keyword>
<proteinExistence type="predicted"/>
<reference evidence="1" key="1">
    <citation type="submission" date="2024-02" db="EMBL/GenBank/DDBJ databases">
        <authorList>
            <consortium name="ELIXIR-Norway"/>
            <consortium name="Elixir Norway"/>
        </authorList>
    </citation>
    <scope>NUCLEOTIDE SEQUENCE</scope>
</reference>
<dbReference type="InterPro" id="IPR006121">
    <property type="entry name" value="HMA_dom"/>
</dbReference>
<evidence type="ECO:0000313" key="2">
    <source>
        <dbReference type="Proteomes" id="UP001497512"/>
    </source>
</evidence>
<sequence>MAIELYCPRDVYHIEPRLSYSTYPEDQYEQQVVDPRYTRHMHTRHLRKPVEIRCCDKCVGRIASAVQTLPGVERVLFDGYDEVLKIIGSVDDDVIHQAVKYARKGNPGHYHFWPRKIHLLSPYRASTYYPSTQYAPSWNQPVQYRISHYGSSYNPSYLYEDESAFGRYADTYGPASFGYAAQSPYSTYHSPYL</sequence>